<dbReference type="OrthoDB" id="6462548at2"/>
<proteinExistence type="predicted"/>
<organism evidence="1 4">
    <name type="scientific">Tatumella citrea</name>
    <name type="common">Pantoea citrea</name>
    <dbReference type="NCBI Taxonomy" id="53336"/>
    <lineage>
        <taxon>Bacteria</taxon>
        <taxon>Pseudomonadati</taxon>
        <taxon>Pseudomonadota</taxon>
        <taxon>Gammaproteobacteria</taxon>
        <taxon>Enterobacterales</taxon>
        <taxon>Erwiniaceae</taxon>
        <taxon>Tatumella</taxon>
    </lineage>
</organism>
<dbReference type="Proteomes" id="UP000195814">
    <property type="component" value="Chromosome"/>
</dbReference>
<name>A0A1Y0L4C3_TATCI</name>
<evidence type="ECO:0000313" key="2">
    <source>
        <dbReference type="EMBL" id="ARU96899.1"/>
    </source>
</evidence>
<gene>
    <name evidence="1" type="ORF">A7K98_03050</name>
    <name evidence="2" type="ORF">A7K99_03050</name>
</gene>
<reference evidence="3 4" key="1">
    <citation type="submission" date="2016-05" db="EMBL/GenBank/DDBJ databases">
        <title>Complete genome sequence of two 2,5-diketo-D-glunonic acid producing strain Tatumella citrea.</title>
        <authorList>
            <person name="Duan C."/>
            <person name="Yang J."/>
            <person name="Yang S."/>
        </authorList>
    </citation>
    <scope>NUCLEOTIDE SEQUENCE [LARGE SCALE GENOMIC DNA]</scope>
    <source>
        <strain evidence="2 3">ATCC 39140</strain>
        <strain evidence="1 4">DSM 13699</strain>
    </source>
</reference>
<sequence>MDDLISMAIFDKVQAVMPDDRHRMMYSVKVYPHEYEIHFNEIVEYCDSCIGIPDGILTGVRPAFLNRIGGCYEIAFDLVSNIEKGQNFVPPDSNNADKLSTIIDQGIVQHYTRHKPYCYMFLADSPELSRLYNIVMLRFRCRYNIKQIHSNLEPEGRGYVIEF</sequence>
<dbReference type="Proteomes" id="UP000195729">
    <property type="component" value="Chromosome"/>
</dbReference>
<protein>
    <submittedName>
        <fullName evidence="1">Uncharacterized protein</fullName>
    </submittedName>
</protein>
<keyword evidence="3" id="KW-1185">Reference proteome</keyword>
<evidence type="ECO:0000313" key="1">
    <source>
        <dbReference type="EMBL" id="ARU92861.1"/>
    </source>
</evidence>
<dbReference type="AlphaFoldDB" id="A0A1Y0L4C3"/>
<evidence type="ECO:0000313" key="4">
    <source>
        <dbReference type="Proteomes" id="UP000195814"/>
    </source>
</evidence>
<evidence type="ECO:0000313" key="3">
    <source>
        <dbReference type="Proteomes" id="UP000195729"/>
    </source>
</evidence>
<accession>A0A1Y0L4C3</accession>
<dbReference type="EMBL" id="CP015581">
    <property type="protein sequence ID" value="ARU96899.1"/>
    <property type="molecule type" value="Genomic_DNA"/>
</dbReference>
<dbReference type="KEGG" id="tci:A7K98_03050"/>
<dbReference type="RefSeq" id="WP_087487250.1">
    <property type="nucleotide sequence ID" value="NZ_CP015579.1"/>
</dbReference>
<dbReference type="EMBL" id="CP015579">
    <property type="protein sequence ID" value="ARU92861.1"/>
    <property type="molecule type" value="Genomic_DNA"/>
</dbReference>